<organism evidence="3 4">
    <name type="scientific">Sphingomonas caseinilyticus</name>
    <dbReference type="NCBI Taxonomy" id="2908205"/>
    <lineage>
        <taxon>Bacteria</taxon>
        <taxon>Pseudomonadati</taxon>
        <taxon>Pseudomonadota</taxon>
        <taxon>Alphaproteobacteria</taxon>
        <taxon>Sphingomonadales</taxon>
        <taxon>Sphingomonadaceae</taxon>
        <taxon>Sphingomonas</taxon>
    </lineage>
</organism>
<dbReference type="InterPro" id="IPR027367">
    <property type="entry name" value="Gly-zipper_YMGG"/>
</dbReference>
<keyword evidence="4" id="KW-1185">Reference proteome</keyword>
<evidence type="ECO:0000313" key="3">
    <source>
        <dbReference type="EMBL" id="MCL6697509.1"/>
    </source>
</evidence>
<feature type="chain" id="PRO_5045641469" evidence="1">
    <location>
        <begin position="21"/>
        <end position="106"/>
    </location>
</feature>
<feature type="domain" description="YMGG-like Gly-zipper" evidence="2">
    <location>
        <begin position="33"/>
        <end position="77"/>
    </location>
</feature>
<evidence type="ECO:0000256" key="1">
    <source>
        <dbReference type="SAM" id="SignalP"/>
    </source>
</evidence>
<evidence type="ECO:0000313" key="4">
    <source>
        <dbReference type="Proteomes" id="UP001203410"/>
    </source>
</evidence>
<feature type="signal peptide" evidence="1">
    <location>
        <begin position="1"/>
        <end position="20"/>
    </location>
</feature>
<evidence type="ECO:0000259" key="2">
    <source>
        <dbReference type="Pfam" id="PF13441"/>
    </source>
</evidence>
<dbReference type="PROSITE" id="PS51257">
    <property type="entry name" value="PROKAR_LIPOPROTEIN"/>
    <property type="match status" value="1"/>
</dbReference>
<gene>
    <name evidence="3" type="ORF">LZ496_01740</name>
</gene>
<keyword evidence="1" id="KW-0732">Signal</keyword>
<comment type="caution">
    <text evidence="3">The sequence shown here is derived from an EMBL/GenBank/DDBJ whole genome shotgun (WGS) entry which is preliminary data.</text>
</comment>
<dbReference type="RefSeq" id="WP_249902874.1">
    <property type="nucleotide sequence ID" value="NZ_JAMGBA010000001.1"/>
</dbReference>
<accession>A0ABT0RR67</accession>
<sequence>MKRLVLVTAIAASVSVAGCATDPYGYNNNPQAQRAVGGAALGGLVGAATGAVVGGVSPVEGALVGAALGGVAGALIKGKQYYRDTRGYCYYVDQNGNPVYDYNVRC</sequence>
<dbReference type="EMBL" id="JAMGBA010000001">
    <property type="protein sequence ID" value="MCL6697509.1"/>
    <property type="molecule type" value="Genomic_DNA"/>
</dbReference>
<dbReference type="Pfam" id="PF13441">
    <property type="entry name" value="Gly-zipper_YMGG"/>
    <property type="match status" value="1"/>
</dbReference>
<proteinExistence type="predicted"/>
<dbReference type="Proteomes" id="UP001203410">
    <property type="component" value="Unassembled WGS sequence"/>
</dbReference>
<protein>
    <submittedName>
        <fullName evidence="3">YMGG-like glycine zipper-containing protein</fullName>
    </submittedName>
</protein>
<name>A0ABT0RR67_9SPHN</name>
<reference evidence="3 4" key="1">
    <citation type="submission" date="2022-05" db="EMBL/GenBank/DDBJ databases">
        <authorList>
            <person name="Jo J.-H."/>
            <person name="Im W.-T."/>
        </authorList>
    </citation>
    <scope>NUCLEOTIDE SEQUENCE [LARGE SCALE GENOMIC DNA]</scope>
    <source>
        <strain evidence="3 4">NSE70-1</strain>
    </source>
</reference>